<dbReference type="InterPro" id="IPR025048">
    <property type="entry name" value="DUF3987"/>
</dbReference>
<protein>
    <submittedName>
        <fullName evidence="2">Uncharacterized protein</fullName>
    </submittedName>
</protein>
<evidence type="ECO:0000313" key="2">
    <source>
        <dbReference type="EMBL" id="VFK65779.1"/>
    </source>
</evidence>
<dbReference type="Pfam" id="PF13148">
    <property type="entry name" value="DUF3987"/>
    <property type="match status" value="1"/>
</dbReference>
<reference evidence="2" key="1">
    <citation type="submission" date="2019-02" db="EMBL/GenBank/DDBJ databases">
        <authorList>
            <person name="Gruber-Vodicka R. H."/>
            <person name="Seah K. B. B."/>
        </authorList>
    </citation>
    <scope>NUCLEOTIDE SEQUENCE</scope>
    <source>
        <strain evidence="3">BECK_BY19</strain>
        <strain evidence="2">BECK_BY8</strain>
    </source>
</reference>
<feature type="compositionally biased region" description="Polar residues" evidence="1">
    <location>
        <begin position="146"/>
        <end position="157"/>
    </location>
</feature>
<dbReference type="EMBL" id="CAADFZ010000070">
    <property type="protein sequence ID" value="VFK65779.1"/>
    <property type="molecule type" value="Genomic_DNA"/>
</dbReference>
<proteinExistence type="predicted"/>
<accession>A0A451AIE2</accession>
<dbReference type="EMBL" id="CAADGD010000025">
    <property type="protein sequence ID" value="VFK70215.1"/>
    <property type="molecule type" value="Genomic_DNA"/>
</dbReference>
<organism evidence="2">
    <name type="scientific">Candidatus Kentrum sp. UNK</name>
    <dbReference type="NCBI Taxonomy" id="2126344"/>
    <lineage>
        <taxon>Bacteria</taxon>
        <taxon>Pseudomonadati</taxon>
        <taxon>Pseudomonadota</taxon>
        <taxon>Gammaproteobacteria</taxon>
        <taxon>Candidatus Kentrum</taxon>
    </lineage>
</organism>
<gene>
    <name evidence="2" type="ORF">BECKUNK1418G_GA0071005_10701</name>
    <name evidence="3" type="ORF">BECKUNK1418H_GA0071006_10251</name>
</gene>
<dbReference type="AlphaFoldDB" id="A0A451AIE2"/>
<evidence type="ECO:0000256" key="1">
    <source>
        <dbReference type="SAM" id="MobiDB-lite"/>
    </source>
</evidence>
<evidence type="ECO:0000313" key="3">
    <source>
        <dbReference type="EMBL" id="VFK70215.1"/>
    </source>
</evidence>
<sequence length="157" mass="17476">MPAEDHPIIAQHLAKFDKLFPALALILHLVDCAHTKRYGPVTERAALRAAAWCEYLEAHARRCYGLLIDDGLRAAQALADKVRKGKLQDGFTARDVRRNQWRYLTSDEAVQAALDWLEDEGWLRSEQVGGAGPGSGRRTKRFSINPRANSMQAGSHG</sequence>
<name>A0A451AIE2_9GAMM</name>
<feature type="region of interest" description="Disordered" evidence="1">
    <location>
        <begin position="127"/>
        <end position="157"/>
    </location>
</feature>